<dbReference type="SUPFAM" id="SSF63825">
    <property type="entry name" value="YWTD domain"/>
    <property type="match status" value="1"/>
</dbReference>
<protein>
    <recommendedName>
        <fullName evidence="2">Bulb-type lectin domain-containing protein</fullName>
    </recommendedName>
</protein>
<sequence length="1220" mass="133155">MNTFSSIRSGSSIMNAIQQMIADTINTYPQTLYITGNYNVSNVDPYKQLVFYNDKNKAAFASLDSCGNQDIFTSTYDSSGNATAVRVGGNANDYAVTSVLDASNNLYSCGYYKSGGFNVFNVNNSIFNSLNSSAGNVQQIYLIKYDNSLNPLWSTRIVGTDNVVPLKIIIDKKNNVIMAAYYYSNPVTIYDVCGNSVSLTNDTTTSNPNSFVVKYNTNGALLWARKIGGTGNSNTVPSCINSDTANNIYVCVTTATSVLKIYNTNNTTVFASFNLPANCPACAGIIKYNESGTPIIAIYIGAPLCSIYNIAIDNSNNPFFIGIFEGDLGTPLNVYDSNNGTNSVGTINNENFLESLILKYDNNNTFKWVTSLTGGRNDTISYYSLDNYGNLYISGIFRSQTLTVYNSDKTSFKTLSNGTGLDNQAYNTFIAKYNKDGSGQWATRIGGTGGQIPKNMVLGSDNNIYLLGSYTSKPVTIYNTNDSSYVSFDNSGTSTNDIFIVKYGSSGAISWATHLGSNGDENSSYMNLDSANNVYIYTNYANTLWIYDKNNNTTTTRNLTFTSTSTNSDLGIIKYDKDGNYKWSSRIGGLGIKQTFDMKIDALNNIYISGYYCGLNPLTFYSSSNTAFMDLSSNSSTITDIFLAKYDSNGNGIYGRRIGNTNQLGNSIVNFYLSNPIPLPIKTKNVYITGYYYAALTLYNADNSTLKTLTNDGTNDIFIAKYDTSGIGQWATRISSTVSDTVFEMILDSDNKMYVYGRTNNGNVTLYNADNSQFKTITSPGYAIGYTVKYDTNGTIQWVAVVGRVTLQSMTLDSSKNVYISAGIGNISQPSSLYNADDSTFISPLSSVSTSGDTVLIKYNSNGMGQWKSRIVNGFSVNMAVDSSKNVYICGIFNSNGLILYNQDDSQFKSISGSTGIFIAKYDINGIGQWGAYITYASLPNVIQKLLLDSNNNVYIYGDYDSSITFYNQDNSASNGLSSNGSTDAFIAKYNSNGECQWATRIGGTGIDTTTTTLLDSANNIYIYGRCGSSSLIFYNADTSQFKTLPFGSLFLAKYNTNGMCQWATRIGTTSRSVNMILDSANNVYISAYYTASVTFYNSDNSQFKILSLTGAVNYNTFIAKYDTNGFCKWVSGQLQSTSDSGVVSTIFMSSDSLKNVYISSRLNVSNITFYNADDSIFKTLTNIGNYDVFVSKYNTNGVCEWATLCGGTGQDAPVKLIVQ</sequence>
<dbReference type="InterPro" id="IPR052918">
    <property type="entry name" value="Motility_Chemotaxis_Reg"/>
</dbReference>
<dbReference type="AlphaFoldDB" id="A0A6C0EX67"/>
<accession>A0A6C0EX67</accession>
<evidence type="ECO:0000313" key="1">
    <source>
        <dbReference type="EMBL" id="QHT31835.1"/>
    </source>
</evidence>
<dbReference type="EMBL" id="MN738925">
    <property type="protein sequence ID" value="QHT31835.1"/>
    <property type="molecule type" value="Genomic_DNA"/>
</dbReference>
<dbReference type="PANTHER" id="PTHR35580">
    <property type="entry name" value="CELL SURFACE GLYCOPROTEIN (S-LAYER PROTEIN)-LIKE PROTEIN"/>
    <property type="match status" value="1"/>
</dbReference>
<name>A0A6C0EX67_9ZZZZ</name>
<reference evidence="1" key="1">
    <citation type="journal article" date="2020" name="Nature">
        <title>Giant virus diversity and host interactions through global metagenomics.</title>
        <authorList>
            <person name="Schulz F."/>
            <person name="Roux S."/>
            <person name="Paez-Espino D."/>
            <person name="Jungbluth S."/>
            <person name="Walsh D.A."/>
            <person name="Denef V.J."/>
            <person name="McMahon K.D."/>
            <person name="Konstantinidis K.T."/>
            <person name="Eloe-Fadrosh E.A."/>
            <person name="Kyrpides N.C."/>
            <person name="Woyke T."/>
        </authorList>
    </citation>
    <scope>NUCLEOTIDE SEQUENCE</scope>
    <source>
        <strain evidence="1">GVMAG-M-3300009155-48</strain>
    </source>
</reference>
<evidence type="ECO:0008006" key="2">
    <source>
        <dbReference type="Google" id="ProtNLM"/>
    </source>
</evidence>
<organism evidence="1">
    <name type="scientific">viral metagenome</name>
    <dbReference type="NCBI Taxonomy" id="1070528"/>
    <lineage>
        <taxon>unclassified sequences</taxon>
        <taxon>metagenomes</taxon>
        <taxon>organismal metagenomes</taxon>
    </lineage>
</organism>
<dbReference type="PANTHER" id="PTHR35580:SF1">
    <property type="entry name" value="PHYTASE-LIKE DOMAIN-CONTAINING PROTEIN"/>
    <property type="match status" value="1"/>
</dbReference>
<proteinExistence type="predicted"/>